<evidence type="ECO:0000256" key="3">
    <source>
        <dbReference type="ARBA" id="ARBA00022448"/>
    </source>
</evidence>
<organism evidence="19 20">
    <name type="scientific">Pseudomonas soli</name>
    <dbReference type="NCBI Taxonomy" id="1306993"/>
    <lineage>
        <taxon>Bacteria</taxon>
        <taxon>Pseudomonadati</taxon>
        <taxon>Pseudomonadota</taxon>
        <taxon>Gammaproteobacteria</taxon>
        <taxon>Pseudomonadales</taxon>
        <taxon>Pseudomonadaceae</taxon>
        <taxon>Pseudomonas</taxon>
    </lineage>
</organism>
<protein>
    <submittedName>
        <fullName evidence="19">TonB-dependent receptor</fullName>
    </submittedName>
</protein>
<dbReference type="InterPro" id="IPR012910">
    <property type="entry name" value="Plug_dom"/>
</dbReference>
<comment type="subcellular location">
    <subcellularLocation>
        <location evidence="1 14">Cell outer membrane</location>
        <topology evidence="1 14">Multi-pass membrane protein</topology>
    </subcellularLocation>
</comment>
<proteinExistence type="inferred from homology"/>
<keyword evidence="5" id="KW-0410">Iron transport</keyword>
<dbReference type="Pfam" id="PF00593">
    <property type="entry name" value="TonB_dep_Rec_b-barrel"/>
    <property type="match status" value="1"/>
</dbReference>
<keyword evidence="11 14" id="KW-0472">Membrane</keyword>
<evidence type="ECO:0000256" key="15">
    <source>
        <dbReference type="PROSITE-ProRule" id="PRU10144"/>
    </source>
</evidence>
<evidence type="ECO:0000256" key="10">
    <source>
        <dbReference type="ARBA" id="ARBA00023077"/>
    </source>
</evidence>
<dbReference type="InterPro" id="IPR000531">
    <property type="entry name" value="Beta-barrel_TonB"/>
</dbReference>
<dbReference type="AlphaFoldDB" id="A0AAJ5MIH6"/>
<feature type="chain" id="PRO_5042551159" evidence="17">
    <location>
        <begin position="29"/>
        <end position="820"/>
    </location>
</feature>
<dbReference type="GO" id="GO:0015891">
    <property type="term" value="P:siderophore transport"/>
    <property type="evidence" value="ECO:0007669"/>
    <property type="project" value="InterPro"/>
</dbReference>
<evidence type="ECO:0000256" key="1">
    <source>
        <dbReference type="ARBA" id="ARBA00004571"/>
    </source>
</evidence>
<evidence type="ECO:0000256" key="12">
    <source>
        <dbReference type="ARBA" id="ARBA00023170"/>
    </source>
</evidence>
<keyword evidence="8" id="KW-0408">Iron</keyword>
<evidence type="ECO:0000256" key="14">
    <source>
        <dbReference type="PROSITE-ProRule" id="PRU01360"/>
    </source>
</evidence>
<dbReference type="GO" id="GO:0015344">
    <property type="term" value="F:siderophore uptake transmembrane transporter activity"/>
    <property type="evidence" value="ECO:0007669"/>
    <property type="project" value="TreeGrafter"/>
</dbReference>
<evidence type="ECO:0000256" key="17">
    <source>
        <dbReference type="SAM" id="SignalP"/>
    </source>
</evidence>
<dbReference type="FunFam" id="2.170.130.10:FF:000010">
    <property type="entry name" value="Ferripyoverdine receptor"/>
    <property type="match status" value="1"/>
</dbReference>
<keyword evidence="13 14" id="KW-0998">Cell outer membrane</keyword>
<dbReference type="GO" id="GO:0009279">
    <property type="term" value="C:cell outer membrane"/>
    <property type="evidence" value="ECO:0007669"/>
    <property type="project" value="UniProtKB-SubCell"/>
</dbReference>
<gene>
    <name evidence="19" type="ORF">K7K07_17645</name>
</gene>
<dbReference type="SMART" id="SM00965">
    <property type="entry name" value="STN"/>
    <property type="match status" value="1"/>
</dbReference>
<evidence type="ECO:0000256" key="4">
    <source>
        <dbReference type="ARBA" id="ARBA00022452"/>
    </source>
</evidence>
<evidence type="ECO:0000256" key="5">
    <source>
        <dbReference type="ARBA" id="ARBA00022496"/>
    </source>
</evidence>
<keyword evidence="3 14" id="KW-0813">Transport</keyword>
<evidence type="ECO:0000256" key="2">
    <source>
        <dbReference type="ARBA" id="ARBA00009810"/>
    </source>
</evidence>
<evidence type="ECO:0000256" key="11">
    <source>
        <dbReference type="ARBA" id="ARBA00023136"/>
    </source>
</evidence>
<dbReference type="InterPro" id="IPR036942">
    <property type="entry name" value="Beta-barrel_TonB_sf"/>
</dbReference>
<dbReference type="InterPro" id="IPR039426">
    <property type="entry name" value="TonB-dep_rcpt-like"/>
</dbReference>
<feature type="short sequence motif" description="TonB C-terminal box" evidence="15">
    <location>
        <begin position="803"/>
        <end position="820"/>
    </location>
</feature>
<keyword evidence="7 17" id="KW-0732">Signal</keyword>
<dbReference type="Proteomes" id="UP001209279">
    <property type="component" value="Chromosome"/>
</dbReference>
<keyword evidence="9" id="KW-0406">Ion transport</keyword>
<dbReference type="PROSITE" id="PS01156">
    <property type="entry name" value="TONB_DEPENDENT_REC_2"/>
    <property type="match status" value="1"/>
</dbReference>
<evidence type="ECO:0000313" key="20">
    <source>
        <dbReference type="Proteomes" id="UP001209279"/>
    </source>
</evidence>
<dbReference type="SUPFAM" id="SSF56935">
    <property type="entry name" value="Porins"/>
    <property type="match status" value="1"/>
</dbReference>
<accession>A0AAJ5MIH6</accession>
<evidence type="ECO:0000256" key="9">
    <source>
        <dbReference type="ARBA" id="ARBA00023065"/>
    </source>
</evidence>
<dbReference type="Pfam" id="PF07660">
    <property type="entry name" value="STN"/>
    <property type="match status" value="1"/>
</dbReference>
<evidence type="ECO:0000259" key="18">
    <source>
        <dbReference type="SMART" id="SM00965"/>
    </source>
</evidence>
<reference evidence="19" key="1">
    <citation type="submission" date="2021-08" db="EMBL/GenBank/DDBJ databases">
        <authorList>
            <person name="Yaryura P.M."/>
            <person name="Bianco M.I."/>
            <person name="Morais C."/>
            <person name="Setubal J.C."/>
        </authorList>
    </citation>
    <scope>NUCLEOTIDE SEQUENCE</scope>
    <source>
        <strain evidence="19">AP1</strain>
    </source>
</reference>
<dbReference type="NCBIfam" id="TIGR01783">
    <property type="entry name" value="TonB-siderophor"/>
    <property type="match status" value="1"/>
</dbReference>
<dbReference type="Gene3D" id="2.170.130.10">
    <property type="entry name" value="TonB-dependent receptor, plug domain"/>
    <property type="match status" value="1"/>
</dbReference>
<keyword evidence="4 14" id="KW-1134">Transmembrane beta strand</keyword>
<dbReference type="InterPro" id="IPR037066">
    <property type="entry name" value="Plug_dom_sf"/>
</dbReference>
<keyword evidence="10 16" id="KW-0798">TonB box</keyword>
<dbReference type="RefSeq" id="WP_263158321.1">
    <property type="nucleotide sequence ID" value="NZ_CP083803.1"/>
</dbReference>
<dbReference type="Gene3D" id="3.55.50.30">
    <property type="match status" value="1"/>
</dbReference>
<evidence type="ECO:0000256" key="16">
    <source>
        <dbReference type="RuleBase" id="RU003357"/>
    </source>
</evidence>
<evidence type="ECO:0000256" key="6">
    <source>
        <dbReference type="ARBA" id="ARBA00022692"/>
    </source>
</evidence>
<comment type="similarity">
    <text evidence="2 14 16">Belongs to the TonB-dependent receptor family.</text>
</comment>
<feature type="domain" description="Secretin/TonB short N-terminal" evidence="18">
    <location>
        <begin position="69"/>
        <end position="119"/>
    </location>
</feature>
<sequence>MPIPANTLTPLSKALMLRRMLRSSPAMATLGLALSLPLAAQVQAQEQDFDIPAQSLSSALQELGRQGNLQVLFSPETVQGLRSSPVKGRFSPTQAAGELLKNSGIRYSVQDNTLIISGAAESGSAMTLDATTINGQVLGATTEGSNSYTTGAVTIGKTAQSLRETPQSVTVVTRKLMDDKNLVSLDQVMAQTTGITRANRGYGNHHFSSRGFDLTDESYMVDGVPGQAYAYTGWMTPDMAIFDRVEVLRGASGLLVGAGNPGGAVNLVRKRPTADPRFSVITRAGSWDNYRLDLDASGRLNPQGTLRGRMVASYEDRGYFTDVTKSKRPLLYGIVEADLNDATTVALGLRRQTSRIDGYSVLGIPNNPDGSNPHLKRSTYLGQDWTKLQTNMDEVFADLTHRFNDNWTGKLALSHSEGGYNRSAIEWGVDFRNNPTLEYGAPGGPRVNTVSYHKFDVTSDAVDGHLDGTFEAFGLTHQVTLGANWSKRKMNDKDNTIDLPKSIPLNVFDPNHSNIPELQRDGWKSMDDTIDTRYGTYVSTRLHATEDLSFVLGGRLSWYKNEAWNGPKVTTSRQDEEFTPFVGAIYDLNDQWSWYASYADIFLPQSNYRTVSGSVLDPSVGSNYETGIKGELFDKRLNVSFAVFYIEQEDVAKQDPDPANRGKCPTDSAGRCWVNGDGINRSKGFEAEATGELLPGLQVAAGYTYNTTSSSEGGPISAQTPKHMVRVNTNYTFPGEWNRLSVGGGVSAQNSYVDAYNEAYNSGRAIFDARAAYKLDEHWTVGVDVENLFDRKYFDSMGYWTRGTTYGTPRSYMFTLRGDF</sequence>
<dbReference type="PANTHER" id="PTHR32552:SF74">
    <property type="entry name" value="HYDROXAMATE SIDEROPHORE RECEPTOR FHUE"/>
    <property type="match status" value="1"/>
</dbReference>
<evidence type="ECO:0000256" key="13">
    <source>
        <dbReference type="ARBA" id="ARBA00023237"/>
    </source>
</evidence>
<dbReference type="PANTHER" id="PTHR32552">
    <property type="entry name" value="FERRICHROME IRON RECEPTOR-RELATED"/>
    <property type="match status" value="1"/>
</dbReference>
<dbReference type="InterPro" id="IPR010105">
    <property type="entry name" value="TonB_sidphr_rcpt"/>
</dbReference>
<evidence type="ECO:0000256" key="8">
    <source>
        <dbReference type="ARBA" id="ARBA00023004"/>
    </source>
</evidence>
<dbReference type="EMBL" id="CP083803">
    <property type="protein sequence ID" value="UXZ43887.1"/>
    <property type="molecule type" value="Genomic_DNA"/>
</dbReference>
<dbReference type="Pfam" id="PF07715">
    <property type="entry name" value="Plug"/>
    <property type="match status" value="1"/>
</dbReference>
<keyword evidence="12 19" id="KW-0675">Receptor</keyword>
<name>A0AAJ5MIH6_9PSED</name>
<dbReference type="InterPro" id="IPR011662">
    <property type="entry name" value="Secretin/TonB_short_N"/>
</dbReference>
<dbReference type="GO" id="GO:0038023">
    <property type="term" value="F:signaling receptor activity"/>
    <property type="evidence" value="ECO:0007669"/>
    <property type="project" value="InterPro"/>
</dbReference>
<dbReference type="CDD" id="cd01347">
    <property type="entry name" value="ligand_gated_channel"/>
    <property type="match status" value="1"/>
</dbReference>
<feature type="signal peptide" evidence="17">
    <location>
        <begin position="1"/>
        <end position="28"/>
    </location>
</feature>
<evidence type="ECO:0000256" key="7">
    <source>
        <dbReference type="ARBA" id="ARBA00022729"/>
    </source>
</evidence>
<keyword evidence="6 14" id="KW-0812">Transmembrane</keyword>
<dbReference type="Gene3D" id="2.40.170.20">
    <property type="entry name" value="TonB-dependent receptor, beta-barrel domain"/>
    <property type="match status" value="1"/>
</dbReference>
<dbReference type="PROSITE" id="PS52016">
    <property type="entry name" value="TONB_DEPENDENT_REC_3"/>
    <property type="match status" value="1"/>
</dbReference>
<dbReference type="InterPro" id="IPR010917">
    <property type="entry name" value="TonB_rcpt_CS"/>
</dbReference>
<evidence type="ECO:0000313" key="19">
    <source>
        <dbReference type="EMBL" id="UXZ43887.1"/>
    </source>
</evidence>